<gene>
    <name evidence="3" type="ORF">SAMN04488089_111144</name>
</gene>
<proteinExistence type="predicted"/>
<dbReference type="InterPro" id="IPR000601">
    <property type="entry name" value="PKD_dom"/>
</dbReference>
<evidence type="ECO:0000256" key="1">
    <source>
        <dbReference type="SAM" id="Phobius"/>
    </source>
</evidence>
<dbReference type="AlphaFoldDB" id="A0AAJ5BER3"/>
<keyword evidence="1" id="KW-0812">Transmembrane</keyword>
<dbReference type="RefSeq" id="WP_041892290.1">
    <property type="nucleotide sequence ID" value="NZ_CP010817.1"/>
</dbReference>
<dbReference type="PROSITE" id="PS50093">
    <property type="entry name" value="PKD"/>
    <property type="match status" value="2"/>
</dbReference>
<organism evidence="3 4">
    <name type="scientific">Myroides profundi</name>
    <dbReference type="NCBI Taxonomy" id="480520"/>
    <lineage>
        <taxon>Bacteria</taxon>
        <taxon>Pseudomonadati</taxon>
        <taxon>Bacteroidota</taxon>
        <taxon>Flavobacteriia</taxon>
        <taxon>Flavobacteriales</taxon>
        <taxon>Flavobacteriaceae</taxon>
        <taxon>Myroides</taxon>
    </lineage>
</organism>
<feature type="domain" description="PKD" evidence="2">
    <location>
        <begin position="68"/>
        <end position="110"/>
    </location>
</feature>
<accession>A0AAJ5BER3</accession>
<name>A0AAJ5BER3_MYRPR</name>
<evidence type="ECO:0000313" key="4">
    <source>
        <dbReference type="Proteomes" id="UP000183496"/>
    </source>
</evidence>
<dbReference type="InterPro" id="IPR035986">
    <property type="entry name" value="PKD_dom_sf"/>
</dbReference>
<keyword evidence="1" id="KW-1133">Transmembrane helix</keyword>
<dbReference type="Proteomes" id="UP000183496">
    <property type="component" value="Unassembled WGS sequence"/>
</dbReference>
<dbReference type="Gene3D" id="2.60.40.10">
    <property type="entry name" value="Immunoglobulins"/>
    <property type="match status" value="1"/>
</dbReference>
<dbReference type="SUPFAM" id="SSF49299">
    <property type="entry name" value="PKD domain"/>
    <property type="match status" value="2"/>
</dbReference>
<reference evidence="3 4" key="1">
    <citation type="submission" date="2016-10" db="EMBL/GenBank/DDBJ databases">
        <authorList>
            <person name="Varghese N."/>
            <person name="Submissions S."/>
        </authorList>
    </citation>
    <scope>NUCLEOTIDE SEQUENCE [LARGE SCALE GENOMIC DNA]</scope>
    <source>
        <strain evidence="4">DSM 19823 / KCTC 23066 / CCTCC M 208030 / D25</strain>
    </source>
</reference>
<dbReference type="Pfam" id="PF00801">
    <property type="entry name" value="PKD"/>
    <property type="match status" value="1"/>
</dbReference>
<keyword evidence="4" id="KW-1185">Reference proteome</keyword>
<keyword evidence="1" id="KW-0472">Membrane</keyword>
<comment type="caution">
    <text evidence="3">The sequence shown here is derived from an EMBL/GenBank/DDBJ whole genome shotgun (WGS) entry which is preliminary data.</text>
</comment>
<feature type="transmembrane region" description="Helical" evidence="1">
    <location>
        <begin position="12"/>
        <end position="29"/>
    </location>
</feature>
<dbReference type="KEGG" id="mpw:MPR_2086"/>
<dbReference type="EMBL" id="FOFY01000011">
    <property type="protein sequence ID" value="SER25460.1"/>
    <property type="molecule type" value="Genomic_DNA"/>
</dbReference>
<dbReference type="InterPro" id="IPR013783">
    <property type="entry name" value="Ig-like_fold"/>
</dbReference>
<evidence type="ECO:0000259" key="2">
    <source>
        <dbReference type="PROSITE" id="PS50093"/>
    </source>
</evidence>
<evidence type="ECO:0000313" key="3">
    <source>
        <dbReference type="EMBL" id="SER25460.1"/>
    </source>
</evidence>
<protein>
    <recommendedName>
        <fullName evidence="2">PKD domain-containing protein</fullName>
    </recommendedName>
</protein>
<feature type="domain" description="PKD" evidence="2">
    <location>
        <begin position="149"/>
        <end position="186"/>
    </location>
</feature>
<sequence>MSYIEKNKGKVILIVGSVLVILSLVIYFIQKKFFYSISDLDSKVYPAVLHVGDTLHFEDNTSIRAIKKWEFGDGDLSLNEKGYHIYKQPGFYQVSFTVNNKYTKTFSVEVKQKQQQNYGDYFTQIEAPSQAMQYENIVFRAVTEKASMYSWKFGETGNIDAKEPLVIYAYQEPGDYEVFLYTDDTAYPVIHRIKVHPSFKNMNDELDVEDVYKAVDDDFKYHLQQIANGASFNQHYNYLVNKYLCQNENASVSVNTSKVNSFYYYCMGLKFDKNVVIQSVKVGFDEAVNCVTKVNVVQSK</sequence>
<dbReference type="CDD" id="cd00146">
    <property type="entry name" value="PKD"/>
    <property type="match status" value="1"/>
</dbReference>